<name>A0ABT4TJ10_9ACTN</name>
<gene>
    <name evidence="2" type="ORF">O4U47_09180</name>
</gene>
<evidence type="ECO:0000313" key="2">
    <source>
        <dbReference type="EMBL" id="MDA2804683.1"/>
    </source>
</evidence>
<dbReference type="InterPro" id="IPR040871">
    <property type="entry name" value="HopA1"/>
</dbReference>
<dbReference type="RefSeq" id="WP_270677252.1">
    <property type="nucleotide sequence ID" value="NZ_JAQFWP010000013.1"/>
</dbReference>
<comment type="caution">
    <text evidence="2">The sequence shown here is derived from an EMBL/GenBank/DDBJ whole genome shotgun (WGS) entry which is preliminary data.</text>
</comment>
<feature type="region of interest" description="Disordered" evidence="1">
    <location>
        <begin position="313"/>
        <end position="344"/>
    </location>
</feature>
<keyword evidence="3" id="KW-1185">Reference proteome</keyword>
<dbReference type="Pfam" id="PF17914">
    <property type="entry name" value="HopA1"/>
    <property type="match status" value="1"/>
</dbReference>
<feature type="compositionally biased region" description="Acidic residues" evidence="1">
    <location>
        <begin position="112"/>
        <end position="123"/>
    </location>
</feature>
<proteinExistence type="predicted"/>
<protein>
    <submittedName>
        <fullName evidence="2">T3SS effector HopA1 family protein</fullName>
    </submittedName>
</protein>
<sequence length="344" mass="35404">MTRTGAAFPEPAFPGPATLRTWCDRVRAAVAPESAADPAGRWIRAATGERSEPAAHPRGVPALRSWLYRDVHLAGPHSEAATPGADAAATALFAELATGTWCDPGWTVEGEAPAEDGDGDGPEGPDAVVSKNGVRLRAAPGELRTGVDGGTAEVLLPRARPGALFGWFGYTGPNGPPVRPRARLYLHPPSLADRGVVGPLLEALERLEAPWQAKAATRGTGAPRPDSFVVYLAAADADGVAAELAASGLPEVLADPVPGFALRVAQGVGLAVHPPGLPGGSFGVRLADLFARTLVESGADGLEERIGAALHPAVPEAAAAGAEHPEALRPEPERPEERSEVHVP</sequence>
<evidence type="ECO:0000313" key="3">
    <source>
        <dbReference type="Proteomes" id="UP001165685"/>
    </source>
</evidence>
<accession>A0ABT4TJ10</accession>
<organism evidence="2 3">
    <name type="scientific">Nocardiopsis suaedae</name>
    <dbReference type="NCBI Taxonomy" id="3018444"/>
    <lineage>
        <taxon>Bacteria</taxon>
        <taxon>Bacillati</taxon>
        <taxon>Actinomycetota</taxon>
        <taxon>Actinomycetes</taxon>
        <taxon>Streptosporangiales</taxon>
        <taxon>Nocardiopsidaceae</taxon>
        <taxon>Nocardiopsis</taxon>
    </lineage>
</organism>
<evidence type="ECO:0000256" key="1">
    <source>
        <dbReference type="SAM" id="MobiDB-lite"/>
    </source>
</evidence>
<feature type="compositionally biased region" description="Low complexity" evidence="1">
    <location>
        <begin position="313"/>
        <end position="322"/>
    </location>
</feature>
<reference evidence="2" key="1">
    <citation type="submission" date="2023-01" db="EMBL/GenBank/DDBJ databases">
        <title>Draft genome sequence of Nocardiopsis sp. LSu2-4 isolated from halophytes.</title>
        <authorList>
            <person name="Duangmal K."/>
            <person name="Chantavorakit T."/>
        </authorList>
    </citation>
    <scope>NUCLEOTIDE SEQUENCE</scope>
    <source>
        <strain evidence="2">LSu2-4</strain>
    </source>
</reference>
<feature type="region of interest" description="Disordered" evidence="1">
    <location>
        <begin position="104"/>
        <end position="131"/>
    </location>
</feature>
<feature type="compositionally biased region" description="Basic and acidic residues" evidence="1">
    <location>
        <begin position="323"/>
        <end position="344"/>
    </location>
</feature>
<dbReference type="EMBL" id="JAQFWP010000013">
    <property type="protein sequence ID" value="MDA2804683.1"/>
    <property type="molecule type" value="Genomic_DNA"/>
</dbReference>
<dbReference type="Proteomes" id="UP001165685">
    <property type="component" value="Unassembled WGS sequence"/>
</dbReference>